<name>A0A0H3APC4_BRUO2</name>
<accession>A0A0H3APC4</accession>
<proteinExistence type="predicted"/>
<dbReference type="EMBL" id="CP000708">
    <property type="protein sequence ID" value="ABQ60120.1"/>
    <property type="molecule type" value="Genomic_DNA"/>
</dbReference>
<dbReference type="Proteomes" id="UP000006383">
    <property type="component" value="Chromosome I"/>
</dbReference>
<gene>
    <name evidence="1" type="ordered locus">BOV_0732</name>
</gene>
<organism evidence="1 2">
    <name type="scientific">Brucella ovis (strain ATCC 25840 / 63/290 / NCTC 10512)</name>
    <dbReference type="NCBI Taxonomy" id="444178"/>
    <lineage>
        <taxon>Bacteria</taxon>
        <taxon>Pseudomonadati</taxon>
        <taxon>Pseudomonadota</taxon>
        <taxon>Alphaproteobacteria</taxon>
        <taxon>Hyphomicrobiales</taxon>
        <taxon>Brucellaceae</taxon>
        <taxon>Brucella/Ochrobactrum group</taxon>
        <taxon>Brucella</taxon>
    </lineage>
</organism>
<dbReference type="AlphaFoldDB" id="A0A0H3APC4"/>
<protein>
    <submittedName>
        <fullName evidence="1">Uncharacterized protein</fullName>
    </submittedName>
</protein>
<dbReference type="HOGENOM" id="CLU_2697418_0_0_5"/>
<evidence type="ECO:0000313" key="2">
    <source>
        <dbReference type="Proteomes" id="UP000006383"/>
    </source>
</evidence>
<reference evidence="2" key="1">
    <citation type="journal article" date="2009" name="PLoS ONE">
        <title>Genome degradation in Brucella ovis corresponds with narrowing of its host range and tissue tropism.</title>
        <authorList>
            <person name="Tsolis R.M."/>
            <person name="Seshadri R."/>
            <person name="Santos R.L."/>
            <person name="Sangari F.J."/>
            <person name="Lobo J.M."/>
            <person name="de Jong M.F."/>
            <person name="Ren Q."/>
            <person name="Myers G."/>
            <person name="Brinkac L.M."/>
            <person name="Nelson W.C."/>
            <person name="Deboy R.T."/>
            <person name="Angiuoli S."/>
            <person name="Khouri H."/>
            <person name="Dimitrov G."/>
            <person name="Robinson J.R."/>
            <person name="Mulligan S."/>
            <person name="Walker R.L."/>
            <person name="Elzer P.E."/>
            <person name="Hassan K.A."/>
            <person name="Paulsen I.T."/>
        </authorList>
    </citation>
    <scope>NUCLEOTIDE SEQUENCE [LARGE SCALE GENOMIC DNA]</scope>
    <source>
        <strain evidence="2">ATCC 25840 / 63/290 / NCTC 10512</strain>
    </source>
</reference>
<keyword evidence="2" id="KW-1185">Reference proteome</keyword>
<evidence type="ECO:0000313" key="1">
    <source>
        <dbReference type="EMBL" id="ABQ60120.1"/>
    </source>
</evidence>
<dbReference type="KEGG" id="bov:BOV_0732"/>
<sequence length="73" mass="7242">MPRSTTVMTVGTADTGIATGIGGVQAGGGIARIGAADTEAMARAPISDRTAAMVRTADKTAKALQQPLAKSVE</sequence>